<keyword evidence="2" id="KW-1133">Transmembrane helix</keyword>
<keyword evidence="2" id="KW-0472">Membrane</keyword>
<evidence type="ECO:0000256" key="1">
    <source>
        <dbReference type="SAM" id="MobiDB-lite"/>
    </source>
</evidence>
<gene>
    <name evidence="3" type="ordered locus">Mnod_0456</name>
</gene>
<dbReference type="Proteomes" id="UP000008207">
    <property type="component" value="Chromosome"/>
</dbReference>
<dbReference type="EMBL" id="CP001349">
    <property type="protein sequence ID" value="ACL55498.1"/>
    <property type="molecule type" value="Genomic_DNA"/>
</dbReference>
<sequence length="69" mass="7001">MARSAAGGVGRLDGPPGAPQPRQGRPNRDGRPSGHPLATLRNRAVARLLTLPVATALSGALCAILVRVA</sequence>
<dbReference type="HOGENOM" id="CLU_2771156_0_0_5"/>
<feature type="region of interest" description="Disordered" evidence="1">
    <location>
        <begin position="1"/>
        <end position="37"/>
    </location>
</feature>
<feature type="transmembrane region" description="Helical" evidence="2">
    <location>
        <begin position="44"/>
        <end position="66"/>
    </location>
</feature>
<protein>
    <submittedName>
        <fullName evidence="3">Uncharacterized protein</fullName>
    </submittedName>
</protein>
<name>B8ICB0_METNO</name>
<evidence type="ECO:0000313" key="4">
    <source>
        <dbReference type="Proteomes" id="UP000008207"/>
    </source>
</evidence>
<dbReference type="STRING" id="460265.Mnod_0456"/>
<dbReference type="RefSeq" id="WP_015927209.1">
    <property type="nucleotide sequence ID" value="NC_011894.1"/>
</dbReference>
<evidence type="ECO:0000256" key="2">
    <source>
        <dbReference type="SAM" id="Phobius"/>
    </source>
</evidence>
<dbReference type="AlphaFoldDB" id="B8ICB0"/>
<evidence type="ECO:0000313" key="3">
    <source>
        <dbReference type="EMBL" id="ACL55498.1"/>
    </source>
</evidence>
<accession>B8ICB0</accession>
<dbReference type="KEGG" id="mno:Mnod_0456"/>
<proteinExistence type="predicted"/>
<keyword evidence="2" id="KW-0812">Transmembrane</keyword>
<keyword evidence="4" id="KW-1185">Reference proteome</keyword>
<reference evidence="3 4" key="1">
    <citation type="submission" date="2009-01" db="EMBL/GenBank/DDBJ databases">
        <title>Complete sequence of chromosome of Methylobacterium nodulans ORS 2060.</title>
        <authorList>
            <consortium name="US DOE Joint Genome Institute"/>
            <person name="Lucas S."/>
            <person name="Copeland A."/>
            <person name="Lapidus A."/>
            <person name="Glavina del Rio T."/>
            <person name="Dalin E."/>
            <person name="Tice H."/>
            <person name="Bruce D."/>
            <person name="Goodwin L."/>
            <person name="Pitluck S."/>
            <person name="Sims D."/>
            <person name="Brettin T."/>
            <person name="Detter J.C."/>
            <person name="Han C."/>
            <person name="Larimer F."/>
            <person name="Land M."/>
            <person name="Hauser L."/>
            <person name="Kyrpides N."/>
            <person name="Ivanova N."/>
            <person name="Marx C.J."/>
            <person name="Richardson P."/>
        </authorList>
    </citation>
    <scope>NUCLEOTIDE SEQUENCE [LARGE SCALE GENOMIC DNA]</scope>
    <source>
        <strain evidence="4">LMG 21967 / CNCM I-2342 / ORS 2060</strain>
    </source>
</reference>
<organism evidence="3 4">
    <name type="scientific">Methylobacterium nodulans (strain LMG 21967 / CNCM I-2342 / ORS 2060)</name>
    <dbReference type="NCBI Taxonomy" id="460265"/>
    <lineage>
        <taxon>Bacteria</taxon>
        <taxon>Pseudomonadati</taxon>
        <taxon>Pseudomonadota</taxon>
        <taxon>Alphaproteobacteria</taxon>
        <taxon>Hyphomicrobiales</taxon>
        <taxon>Methylobacteriaceae</taxon>
        <taxon>Methylobacterium</taxon>
    </lineage>
</organism>